<dbReference type="Proteomes" id="UP001178662">
    <property type="component" value="Chromosome"/>
</dbReference>
<evidence type="ECO:0000256" key="1">
    <source>
        <dbReference type="SAM" id="MobiDB-lite"/>
    </source>
</evidence>
<name>A0AA95JAP5_9BACL</name>
<feature type="region of interest" description="Disordered" evidence="1">
    <location>
        <begin position="29"/>
        <end position="51"/>
    </location>
</feature>
<evidence type="ECO:0000313" key="4">
    <source>
        <dbReference type="Proteomes" id="UP001178662"/>
    </source>
</evidence>
<feature type="signal peptide" evidence="2">
    <location>
        <begin position="1"/>
        <end position="23"/>
    </location>
</feature>
<dbReference type="PANTHER" id="PTHR43649">
    <property type="entry name" value="ARABINOSE-BINDING PROTEIN-RELATED"/>
    <property type="match status" value="1"/>
</dbReference>
<dbReference type="PANTHER" id="PTHR43649:SF12">
    <property type="entry name" value="DIACETYLCHITOBIOSE BINDING PROTEIN DASA"/>
    <property type="match status" value="1"/>
</dbReference>
<protein>
    <submittedName>
        <fullName evidence="3">Sugar ABC transporter substrate-binding protein</fullName>
    </submittedName>
</protein>
<keyword evidence="2" id="KW-0732">Signal</keyword>
<proteinExistence type="predicted"/>
<dbReference type="PROSITE" id="PS51257">
    <property type="entry name" value="PROKAR_LIPOPROTEIN"/>
    <property type="match status" value="1"/>
</dbReference>
<accession>A0AA95JAP5</accession>
<organism evidence="3 4">
    <name type="scientific">Candidatus Cohnella colombiensis</name>
    <dbReference type="NCBI Taxonomy" id="3121368"/>
    <lineage>
        <taxon>Bacteria</taxon>
        <taxon>Bacillati</taxon>
        <taxon>Bacillota</taxon>
        <taxon>Bacilli</taxon>
        <taxon>Bacillales</taxon>
        <taxon>Paenibacillaceae</taxon>
        <taxon>Cohnella</taxon>
    </lineage>
</organism>
<evidence type="ECO:0000313" key="3">
    <source>
        <dbReference type="EMBL" id="WEK54593.1"/>
    </source>
</evidence>
<feature type="compositionally biased region" description="Low complexity" evidence="1">
    <location>
        <begin position="36"/>
        <end position="51"/>
    </location>
</feature>
<dbReference type="EMBL" id="CP119317">
    <property type="protein sequence ID" value="WEK54593.1"/>
    <property type="molecule type" value="Genomic_DNA"/>
</dbReference>
<gene>
    <name evidence="3" type="ORF">P0Y55_00495</name>
</gene>
<reference evidence="3" key="1">
    <citation type="submission" date="2023-03" db="EMBL/GenBank/DDBJ databases">
        <title>Andean soil-derived lignocellulolytic bacterial consortium as a source of novel taxa and putative plastic-active enzymes.</title>
        <authorList>
            <person name="Diaz-Garcia L."/>
            <person name="Chuvochina M."/>
            <person name="Feuerriegel G."/>
            <person name="Bunk B."/>
            <person name="Sproer C."/>
            <person name="Streit W.R."/>
            <person name="Rodriguez L.M."/>
            <person name="Overmann J."/>
            <person name="Jimenez D.J."/>
        </authorList>
    </citation>
    <scope>NUCLEOTIDE SEQUENCE</scope>
    <source>
        <strain evidence="3">MAG 2441</strain>
    </source>
</reference>
<dbReference type="InterPro" id="IPR050490">
    <property type="entry name" value="Bact_solute-bd_prot1"/>
</dbReference>
<feature type="chain" id="PRO_5041687267" evidence="2">
    <location>
        <begin position="24"/>
        <end position="568"/>
    </location>
</feature>
<dbReference type="Gene3D" id="3.40.190.10">
    <property type="entry name" value="Periplasmic binding protein-like II"/>
    <property type="match status" value="2"/>
</dbReference>
<dbReference type="SUPFAM" id="SSF53850">
    <property type="entry name" value="Periplasmic binding protein-like II"/>
    <property type="match status" value="1"/>
</dbReference>
<evidence type="ECO:0000256" key="2">
    <source>
        <dbReference type="SAM" id="SignalP"/>
    </source>
</evidence>
<sequence>MGARARKVAFGLLMLIMVFSVVAAGCSSSNKNKDGSPSASQPASSSDTSAPTTVAIEPMTISVFLNVPGPIPTDNNRIYKKIKDELGVTLKEEYLVGDLEQKLGVMIAGGDYPDIISANVKLTAANAVLPLEDLIEQHAPNLKKHYEDVWNLIKDPDDGHIYWLPNFGVYQGDFKPTQHYGPAFFIQRAVLKEYNYPKFKTLDEYFKLIEDYQAKYPEIDGQPTIGFTALAFDWRDFGLRNAPQHLIGHPNDGGVVVDPVTNVAELFESTDIAKPYYKKLNEINSKGLMDKEAFAQNYDQYMAKIASGRVLGMFDQRWNFQQGEESLISQGKSERAYVGLPLVYDVNTTDYYLDRPVVNLNNGFGITVNADDPVKIIKVLDTLMTEKWQKLFYWGEEGIDYHVGDNGLYYRTPEQRKDQEDVTWKQANKADSFYGQMPKLEGNYPDGNADSPGNQPDEFFANLKDIDREVLQAYGYKVWTDFFSAPPPNRVSYPAWNIDLIEGSEARVSSQKMKDLALKYLPKAILTSPENFDSVWAEYGQQVSKANPEAYLNRVNEQLKWRQDNWGK</sequence>
<keyword evidence="4" id="KW-1185">Reference proteome</keyword>
<dbReference type="AlphaFoldDB" id="A0AA95JAP5"/>